<protein>
    <submittedName>
        <fullName evidence="2">OLC1v1012887C1</fullName>
    </submittedName>
</protein>
<feature type="compositionally biased region" description="Basic residues" evidence="1">
    <location>
        <begin position="182"/>
        <end position="201"/>
    </location>
</feature>
<feature type="compositionally biased region" description="Basic residues" evidence="1">
    <location>
        <begin position="109"/>
        <end position="120"/>
    </location>
</feature>
<sequence>MAVEDVVVFDSPTEGTFHTPHSQFVSNDYQGTFQGYSTALEMPDSFYLIPVPPPENALENMDYIPIIGREKVLSPVSQSSSSIANPQSPPRNSHVADSFQETQEYYSTARKHSRSAKHAFKTAQPPKNKASGWTISAPLLEDESDAYSGTTFDTHMMKVRKCTSNTDAGTQHKKDILLRYNTRKCQHGRTRGHRKSNKVAKKSNASNSGPWLMTVGMDFQLSSDSDASSGSKKRSPGRSQEEEDRPQKKQNPYSEAHSQLRDQAIGDDDRMIEGEVERLVVVEPHQLPSLE</sequence>
<gene>
    <name evidence="2" type="ORF">OLC1_LOCUS19640</name>
</gene>
<keyword evidence="3" id="KW-1185">Reference proteome</keyword>
<evidence type="ECO:0000313" key="2">
    <source>
        <dbReference type="EMBL" id="CAI9112437.1"/>
    </source>
</evidence>
<evidence type="ECO:0000313" key="3">
    <source>
        <dbReference type="Proteomes" id="UP001161247"/>
    </source>
</evidence>
<evidence type="ECO:0000256" key="1">
    <source>
        <dbReference type="SAM" id="MobiDB-lite"/>
    </source>
</evidence>
<accession>A0AAV1DX85</accession>
<feature type="region of interest" description="Disordered" evidence="1">
    <location>
        <begin position="182"/>
        <end position="271"/>
    </location>
</feature>
<dbReference type="EMBL" id="OX459124">
    <property type="protein sequence ID" value="CAI9112437.1"/>
    <property type="molecule type" value="Genomic_DNA"/>
</dbReference>
<feature type="compositionally biased region" description="Low complexity" evidence="1">
    <location>
        <begin position="77"/>
        <end position="86"/>
    </location>
</feature>
<reference evidence="2" key="1">
    <citation type="submission" date="2023-03" db="EMBL/GenBank/DDBJ databases">
        <authorList>
            <person name="Julca I."/>
        </authorList>
    </citation>
    <scope>NUCLEOTIDE SEQUENCE</scope>
</reference>
<dbReference type="Proteomes" id="UP001161247">
    <property type="component" value="Chromosome 7"/>
</dbReference>
<organism evidence="2 3">
    <name type="scientific">Oldenlandia corymbosa var. corymbosa</name>
    <dbReference type="NCBI Taxonomy" id="529605"/>
    <lineage>
        <taxon>Eukaryota</taxon>
        <taxon>Viridiplantae</taxon>
        <taxon>Streptophyta</taxon>
        <taxon>Embryophyta</taxon>
        <taxon>Tracheophyta</taxon>
        <taxon>Spermatophyta</taxon>
        <taxon>Magnoliopsida</taxon>
        <taxon>eudicotyledons</taxon>
        <taxon>Gunneridae</taxon>
        <taxon>Pentapetalae</taxon>
        <taxon>asterids</taxon>
        <taxon>lamiids</taxon>
        <taxon>Gentianales</taxon>
        <taxon>Rubiaceae</taxon>
        <taxon>Rubioideae</taxon>
        <taxon>Spermacoceae</taxon>
        <taxon>Hedyotis-Oldenlandia complex</taxon>
        <taxon>Oldenlandia</taxon>
    </lineage>
</organism>
<dbReference type="AlphaFoldDB" id="A0AAV1DX85"/>
<feature type="region of interest" description="Disordered" evidence="1">
    <location>
        <begin position="109"/>
        <end position="132"/>
    </location>
</feature>
<name>A0AAV1DX85_OLDCO</name>
<feature type="region of interest" description="Disordered" evidence="1">
    <location>
        <begin position="77"/>
        <end position="96"/>
    </location>
</feature>
<proteinExistence type="predicted"/>